<dbReference type="EMBL" id="BMXR01000021">
    <property type="protein sequence ID" value="GGX75390.1"/>
    <property type="molecule type" value="Genomic_DNA"/>
</dbReference>
<proteinExistence type="predicted"/>
<dbReference type="Gene3D" id="2.30.330.10">
    <property type="entry name" value="SpoA-like"/>
    <property type="match status" value="1"/>
</dbReference>
<reference evidence="3" key="1">
    <citation type="journal article" date="2014" name="Int. J. Syst. Evol. Microbiol.">
        <title>Complete genome sequence of Corynebacterium casei LMG S-19264T (=DSM 44701T), isolated from a smear-ripened cheese.</title>
        <authorList>
            <consortium name="US DOE Joint Genome Institute (JGI-PGF)"/>
            <person name="Walter F."/>
            <person name="Albersmeier A."/>
            <person name="Kalinowski J."/>
            <person name="Ruckert C."/>
        </authorList>
    </citation>
    <scope>NUCLEOTIDE SEQUENCE</scope>
    <source>
        <strain evidence="3">KCTC 22169</strain>
    </source>
</reference>
<keyword evidence="4" id="KW-1185">Reference proteome</keyword>
<dbReference type="InterPro" id="IPR036429">
    <property type="entry name" value="SpoA-like_sf"/>
</dbReference>
<evidence type="ECO:0000313" key="4">
    <source>
        <dbReference type="Proteomes" id="UP000626148"/>
    </source>
</evidence>
<dbReference type="InterPro" id="IPR001543">
    <property type="entry name" value="FliN-like_C"/>
</dbReference>
<dbReference type="SUPFAM" id="SSF101801">
    <property type="entry name" value="Surface presentation of antigens (SPOA)"/>
    <property type="match status" value="1"/>
</dbReference>
<dbReference type="Proteomes" id="UP000626148">
    <property type="component" value="Unassembled WGS sequence"/>
</dbReference>
<name>A0A918KT95_9GAMM</name>
<dbReference type="RefSeq" id="WP_189613667.1">
    <property type="nucleotide sequence ID" value="NZ_BMXR01000021.1"/>
</dbReference>
<organism evidence="3 4">
    <name type="scientific">Saccharospirillum salsuginis</name>
    <dbReference type="NCBI Taxonomy" id="418750"/>
    <lineage>
        <taxon>Bacteria</taxon>
        <taxon>Pseudomonadati</taxon>
        <taxon>Pseudomonadota</taxon>
        <taxon>Gammaproteobacteria</taxon>
        <taxon>Oceanospirillales</taxon>
        <taxon>Saccharospirillaceae</taxon>
        <taxon>Saccharospirillum</taxon>
    </lineage>
</organism>
<reference evidence="3" key="2">
    <citation type="submission" date="2020-09" db="EMBL/GenBank/DDBJ databases">
        <authorList>
            <person name="Sun Q."/>
            <person name="Kim S."/>
        </authorList>
    </citation>
    <scope>NUCLEOTIDE SEQUENCE</scope>
    <source>
        <strain evidence="3">KCTC 22169</strain>
    </source>
</reference>
<evidence type="ECO:0000259" key="2">
    <source>
        <dbReference type="Pfam" id="PF01052"/>
    </source>
</evidence>
<comment type="caution">
    <text evidence="3">The sequence shown here is derived from an EMBL/GenBank/DDBJ whole genome shotgun (WGS) entry which is preliminary data.</text>
</comment>
<protein>
    <recommendedName>
        <fullName evidence="2">Flagellar motor switch protein FliN-like C-terminal domain-containing protein</fullName>
    </recommendedName>
</protein>
<dbReference type="GO" id="GO:0071978">
    <property type="term" value="P:bacterial-type flagellum-dependent swarming motility"/>
    <property type="evidence" value="ECO:0007669"/>
    <property type="project" value="TreeGrafter"/>
</dbReference>
<dbReference type="PANTHER" id="PTHR30034:SF6">
    <property type="entry name" value="YOP PROTEINS TRANSLOCATION PROTEIN Q"/>
    <property type="match status" value="1"/>
</dbReference>
<evidence type="ECO:0000313" key="3">
    <source>
        <dbReference type="EMBL" id="GGX75390.1"/>
    </source>
</evidence>
<evidence type="ECO:0000256" key="1">
    <source>
        <dbReference type="SAM" id="MobiDB-lite"/>
    </source>
</evidence>
<accession>A0A918KT95</accession>
<gene>
    <name evidence="3" type="ORF">GCM10007392_48170</name>
</gene>
<sequence>MTQVRQEDVSTAHPGSGPVRAVDTQGRLIETEITPLGKKLEQITPDAAAGYRYCFGRERPLETRYEAQTAEWWLQFSRDRLDGDALWLELDSDAGRFWLRLDQGHSRVTLGDRLWHRYEGEDRLLAWALAHEPFLQHLSVLLNQACTPLTLTEHRPSMQDDDRLLCGWCFQGMDWDLAGCVYWTPKQVDAFSDAIDRAMSGPANRPLWSRWPSLPIPCRVVLQGHRYSRRECADFETGDCLLVAGTFRTGLGIRLQPVRSSHYWQADIKTGKLIVTQGPETPQAPVGEETTEPTSTPIDVDISFELGDLVLPLRTLEALQAGYVLSLPDHLDQSSVRVRANGSVIGEGRLVAIGDQLGVQLTDITTDGV</sequence>
<dbReference type="PANTHER" id="PTHR30034">
    <property type="entry name" value="FLAGELLAR MOTOR SWITCH PROTEIN FLIM"/>
    <property type="match status" value="1"/>
</dbReference>
<feature type="region of interest" description="Disordered" evidence="1">
    <location>
        <begin position="1"/>
        <end position="21"/>
    </location>
</feature>
<feature type="compositionally biased region" description="Basic and acidic residues" evidence="1">
    <location>
        <begin position="1"/>
        <end position="10"/>
    </location>
</feature>
<dbReference type="GO" id="GO:0050918">
    <property type="term" value="P:positive chemotaxis"/>
    <property type="evidence" value="ECO:0007669"/>
    <property type="project" value="TreeGrafter"/>
</dbReference>
<dbReference type="Pfam" id="PF01052">
    <property type="entry name" value="FliMN_C"/>
    <property type="match status" value="1"/>
</dbReference>
<dbReference type="AlphaFoldDB" id="A0A918KT95"/>
<feature type="domain" description="Flagellar motor switch protein FliN-like C-terminal" evidence="2">
    <location>
        <begin position="298"/>
        <end position="364"/>
    </location>
</feature>